<dbReference type="Proteomes" id="UP001610706">
    <property type="component" value="Unassembled WGS sequence"/>
</dbReference>
<reference evidence="1 2" key="1">
    <citation type="submission" date="2024-08" db="EMBL/GenBank/DDBJ databases">
        <title>Oceanimonas smirnovii Genome sequencing and assembly.</title>
        <authorList>
            <person name="Tang B."/>
        </authorList>
    </citation>
    <scope>NUCLEOTIDE SEQUENCE [LARGE SCALE GENOMIC DNA]</scope>
    <source>
        <strain evidence="1 2">OS2020-119</strain>
    </source>
</reference>
<sequence length="403" mass="46301">MWLDPQHMEMTASGHFEIRLEQPFAIHFRYSCWRSGLVCERREQGRWVTDAHTDYGMALLDIARLAGEQSVPGRFAGQIPVSVRRAVQPYFYQQTRLLQWLAREPAAGELFAHSPHLLWLLVAHSELEGWPAIQVSALLSAPRRNVVQALGGEGSKALLKLLGRVQLVRGDLKECRLLLQLCREQTPMMLRVLAQQPALTIYHVLFAVRFPELLQSRFMLLNEVSRFSSCDALTARLKSISRIWQDVLRLAEALNIPDAGRALNRCADMDALNRLHDRWTDRLNRQHCLAAHGSMYFPAPPLPGNEHIIPIETLEDLQAESRLMRHCVASYVNRIMAGECYIYRIMQPQRATFELGYSQGQLTVMQVQLQRNHRASNETHQAIHDWLRRKNDKQISYANMQTG</sequence>
<evidence type="ECO:0000313" key="2">
    <source>
        <dbReference type="Proteomes" id="UP001610706"/>
    </source>
</evidence>
<comment type="caution">
    <text evidence="1">The sequence shown here is derived from an EMBL/GenBank/DDBJ whole genome shotgun (WGS) entry which is preliminary data.</text>
</comment>
<dbReference type="RefSeq" id="WP_395545342.1">
    <property type="nucleotide sequence ID" value="NZ_CP166302.1"/>
</dbReference>
<accession>A0ABW7P1S6</accession>
<keyword evidence="2" id="KW-1185">Reference proteome</keyword>
<evidence type="ECO:0000313" key="1">
    <source>
        <dbReference type="EMBL" id="MFH7565230.1"/>
    </source>
</evidence>
<protein>
    <submittedName>
        <fullName evidence="1">PcfJ domain-containing protein</fullName>
    </submittedName>
</protein>
<dbReference type="Pfam" id="PF14284">
    <property type="entry name" value="PcfJ"/>
    <property type="match status" value="1"/>
</dbReference>
<dbReference type="EMBL" id="JBGFTR010000010">
    <property type="protein sequence ID" value="MFH7565230.1"/>
    <property type="molecule type" value="Genomic_DNA"/>
</dbReference>
<organism evidence="1 2">
    <name type="scientific">Oceanimonas smirnovii</name>
    <dbReference type="NCBI Taxonomy" id="264574"/>
    <lineage>
        <taxon>Bacteria</taxon>
        <taxon>Pseudomonadati</taxon>
        <taxon>Pseudomonadota</taxon>
        <taxon>Gammaproteobacteria</taxon>
        <taxon>Aeromonadales</taxon>
        <taxon>Aeromonadaceae</taxon>
        <taxon>Oceanimonas</taxon>
    </lineage>
</organism>
<name>A0ABW7P1S6_9GAMM</name>
<dbReference type="InterPro" id="IPR025586">
    <property type="entry name" value="PcfJ"/>
</dbReference>
<proteinExistence type="predicted"/>
<gene>
    <name evidence="1" type="ORF">AB9R89_07820</name>
</gene>